<organism evidence="2 3">
    <name type="scientific">Candidatus Ghiorseimicrobium undicola</name>
    <dbReference type="NCBI Taxonomy" id="1974746"/>
    <lineage>
        <taxon>Bacteria</taxon>
        <taxon>Pseudomonadati</taxon>
        <taxon>Candidatus Omnitrophota</taxon>
        <taxon>Candidatus Ghiorseimicrobium</taxon>
    </lineage>
</organism>
<evidence type="ECO:0000313" key="2">
    <source>
        <dbReference type="EMBL" id="PIQ89673.1"/>
    </source>
</evidence>
<gene>
    <name evidence="2" type="ORF">COV72_01805</name>
</gene>
<accession>A0A2H0LZ25</accession>
<dbReference type="Proteomes" id="UP000229641">
    <property type="component" value="Unassembled WGS sequence"/>
</dbReference>
<name>A0A2H0LZ25_9BACT</name>
<proteinExistence type="predicted"/>
<keyword evidence="1" id="KW-0732">Signal</keyword>
<feature type="chain" id="PRO_5013701853" description="Periplasmic heavy metal sensor" evidence="1">
    <location>
        <begin position="23"/>
        <end position="187"/>
    </location>
</feature>
<sequence length="187" mass="21298">MKRTAFVLIFVFCALINSPAQAQADDKGMARFNMMRKHEKMWHKMGFEDMLFMKARFIMANADEIGLSDEQIEKIKTLKMSAKKNLIKKDADIKILALDIKAELSKEEINLSTVNGLIDKKYAAKTQKAKDLAASYVSLKKVLSKEQCTKLKELWECSMSGTVKCVMMPEESAGMMPPEQEMERESE</sequence>
<reference evidence="2 3" key="1">
    <citation type="submission" date="2017-09" db="EMBL/GenBank/DDBJ databases">
        <title>Depth-based differentiation of microbial function through sediment-hosted aquifers and enrichment of novel symbionts in the deep terrestrial subsurface.</title>
        <authorList>
            <person name="Probst A.J."/>
            <person name="Ladd B."/>
            <person name="Jarett J.K."/>
            <person name="Geller-Mcgrath D.E."/>
            <person name="Sieber C.M."/>
            <person name="Emerson J.B."/>
            <person name="Anantharaman K."/>
            <person name="Thomas B.C."/>
            <person name="Malmstrom R."/>
            <person name="Stieglmeier M."/>
            <person name="Klingl A."/>
            <person name="Woyke T."/>
            <person name="Ryan C.M."/>
            <person name="Banfield J.F."/>
        </authorList>
    </citation>
    <scope>NUCLEOTIDE SEQUENCE [LARGE SCALE GENOMIC DNA]</scope>
    <source>
        <strain evidence="2">CG11_big_fil_rev_8_21_14_0_20_42_13</strain>
    </source>
</reference>
<dbReference type="EMBL" id="PCWA01000026">
    <property type="protein sequence ID" value="PIQ89673.1"/>
    <property type="molecule type" value="Genomic_DNA"/>
</dbReference>
<evidence type="ECO:0008006" key="4">
    <source>
        <dbReference type="Google" id="ProtNLM"/>
    </source>
</evidence>
<dbReference type="AlphaFoldDB" id="A0A2H0LZ25"/>
<evidence type="ECO:0000256" key="1">
    <source>
        <dbReference type="SAM" id="SignalP"/>
    </source>
</evidence>
<protein>
    <recommendedName>
        <fullName evidence="4">Periplasmic heavy metal sensor</fullName>
    </recommendedName>
</protein>
<dbReference type="Gene3D" id="1.20.120.1490">
    <property type="match status" value="1"/>
</dbReference>
<evidence type="ECO:0000313" key="3">
    <source>
        <dbReference type="Proteomes" id="UP000229641"/>
    </source>
</evidence>
<comment type="caution">
    <text evidence="2">The sequence shown here is derived from an EMBL/GenBank/DDBJ whole genome shotgun (WGS) entry which is preliminary data.</text>
</comment>
<feature type="signal peptide" evidence="1">
    <location>
        <begin position="1"/>
        <end position="22"/>
    </location>
</feature>